<evidence type="ECO:0000313" key="7">
    <source>
        <dbReference type="EMBL" id="JAV86003.1"/>
    </source>
</evidence>
<dbReference type="OrthoDB" id="419631at2759"/>
<reference evidence="8" key="3">
    <citation type="submission" date="2019-08" db="EMBL/GenBank/DDBJ databases">
        <authorList>
            <consortium name="Photinus pyralis genome working group"/>
            <person name="Fallon T.R."/>
            <person name="Sander Lower S.E."/>
            <person name="Weng J.-K."/>
        </authorList>
    </citation>
    <scope>NUCLEOTIDE SEQUENCE</scope>
    <source>
        <strain evidence="8">1611_PpyrPB1</strain>
        <tissue evidence="8">Whole body</tissue>
    </source>
</reference>
<evidence type="ECO:0000313" key="8">
    <source>
        <dbReference type="EMBL" id="KAB0799564.1"/>
    </source>
</evidence>
<gene>
    <name evidence="8" type="ORF">PPYR_07444</name>
</gene>
<dbReference type="EMBL" id="VVIM01000005">
    <property type="protein sequence ID" value="KAB0799564.1"/>
    <property type="molecule type" value="Genomic_DNA"/>
</dbReference>
<feature type="coiled-coil region" evidence="4">
    <location>
        <begin position="384"/>
        <end position="513"/>
    </location>
</feature>
<feature type="domain" description="Hyaluronan-mediated motility receptor C-terminal" evidence="6">
    <location>
        <begin position="678"/>
        <end position="796"/>
    </location>
</feature>
<feature type="compositionally biased region" description="Polar residues" evidence="5">
    <location>
        <begin position="49"/>
        <end position="58"/>
    </location>
</feature>
<reference evidence="8 9" key="2">
    <citation type="journal article" date="2018" name="Elife">
        <title>Firefly genomes illuminate parallel origins of bioluminescence in beetles.</title>
        <authorList>
            <person name="Fallon T.R."/>
            <person name="Lower S.E."/>
            <person name="Chang C.H."/>
            <person name="Bessho-Uehara M."/>
            <person name="Martin G.J."/>
            <person name="Bewick A.J."/>
            <person name="Behringer M."/>
            <person name="Debat H.J."/>
            <person name="Wong I."/>
            <person name="Day J.C."/>
            <person name="Suvorov A."/>
            <person name="Silva C.J."/>
            <person name="Stanger-Hall K.F."/>
            <person name="Hall D.W."/>
            <person name="Schmitz R.J."/>
            <person name="Nelson D.R."/>
            <person name="Lewis S.M."/>
            <person name="Shigenobu S."/>
            <person name="Bybee S.M."/>
            <person name="Larracuente A.M."/>
            <person name="Oba Y."/>
            <person name="Weng J.K."/>
        </authorList>
    </citation>
    <scope>NUCLEOTIDE SEQUENCE [LARGE SCALE GENOMIC DNA]</scope>
    <source>
        <strain evidence="8">1611_PpyrPB1</strain>
        <tissue evidence="8">Whole body</tissue>
    </source>
</reference>
<dbReference type="InterPro" id="IPR026203">
    <property type="entry name" value="IHABP"/>
</dbReference>
<keyword evidence="4" id="KW-0175">Coiled coil</keyword>
<feature type="coiled-coil region" evidence="4">
    <location>
        <begin position="554"/>
        <end position="581"/>
    </location>
</feature>
<reference evidence="7" key="1">
    <citation type="journal article" date="2016" name="Sci. Rep.">
        <title>Molecular characterization of firefly nuptial gifts: a multi-omics approach sheds light on postcopulatory sexual selection.</title>
        <authorList>
            <person name="Al-Wathiqui N."/>
            <person name="Fallon T.R."/>
            <person name="South A."/>
            <person name="Weng J.K."/>
            <person name="Lewis S.M."/>
        </authorList>
    </citation>
    <scope>NUCLEOTIDE SEQUENCE</scope>
</reference>
<evidence type="ECO:0000256" key="3">
    <source>
        <dbReference type="ARBA" id="ARBA00023212"/>
    </source>
</evidence>
<evidence type="ECO:0000259" key="6">
    <source>
        <dbReference type="Pfam" id="PF15908"/>
    </source>
</evidence>
<evidence type="ECO:0000256" key="2">
    <source>
        <dbReference type="ARBA" id="ARBA00022490"/>
    </source>
</evidence>
<dbReference type="PANTHER" id="PTHR18956">
    <property type="entry name" value="HYALURONAN MEDIATED MOTILITY RECEPTOR"/>
    <property type="match status" value="1"/>
</dbReference>
<dbReference type="InterPro" id="IPR031794">
    <property type="entry name" value="HMMR_C"/>
</dbReference>
<feature type="compositionally biased region" description="Basic and acidic residues" evidence="5">
    <location>
        <begin position="795"/>
        <end position="805"/>
    </location>
</feature>
<evidence type="ECO:0000256" key="5">
    <source>
        <dbReference type="SAM" id="MobiDB-lite"/>
    </source>
</evidence>
<dbReference type="InParanoid" id="A0A1Y1MJU4"/>
<dbReference type="AlphaFoldDB" id="A0A1Y1MJU4"/>
<dbReference type="Pfam" id="PF15908">
    <property type="entry name" value="HMMR_C"/>
    <property type="match status" value="1"/>
</dbReference>
<feature type="region of interest" description="Disordered" evidence="5">
    <location>
        <begin position="45"/>
        <end position="87"/>
    </location>
</feature>
<evidence type="ECO:0000256" key="1">
    <source>
        <dbReference type="ARBA" id="ARBA00004186"/>
    </source>
</evidence>
<proteinExistence type="predicted"/>
<dbReference type="EMBL" id="GEZM01029661">
    <property type="protein sequence ID" value="JAV86003.1"/>
    <property type="molecule type" value="Transcribed_RNA"/>
</dbReference>
<keyword evidence="3" id="KW-0206">Cytoskeleton</keyword>
<keyword evidence="9" id="KW-1185">Reference proteome</keyword>
<sequence length="817" mass="94005">MSFPKAKLQRFNEVQGCTPSPADYNVSLKNHAGLATIPKSERFTDLRSPASSDHSFVSNGHAPSFKTPNPPRKQKVGAPNSNRKTKPVDLFAITDDAEALKEKIVECNNKDLFIQELTEHVEELKQDLNDLQSVISKLTKRNSSLELNVEKLSDDHSKTLTELTKKRELEVVLVKKKALEVSGKVDEVKNKFVALKEESVEELSNLLKCIGVLQNLLDLLRKNTQMIIAEQTEELILKNKQIYEFEKSISQLKALHLQEIQTLESDMLKTVSNMHNIIDNEKENGEKRVNEVTNAKEQEIGTLKEKFDKERLKLIEDYEMKIQQMKENFKEATILTEIQTREKCETIESSWKAKVEEVQLEADAILKECQAIAEYNIIQSEIEKNKVSYELTEEKKKVEELRAENLEMKSSCAVAETKRKEIETQLSNVIIELNTIREELGKEITECKENVRAATKDKNLYELTVQKTHKTVEALKRRLMKSDQDVEQLKAELEATEESKLEVEGKCNQLMHELEIVTDLCDIIEEQNKMTVDLAEQKVLQLKEELCNKIDDFKSKSKAEIKLKEDELNKVKKDLSEARELLHDQNILNCKAQEWISLSQDEIKQCEVLEKKLLASEDSRHNLLKENSKLKTVIELMQASENDLLKQISDLKNCEPEPVPLPGTDDDLKEKYGKLLEQLESVEKDNAQLRMQVAEQNALIGPFRDNLKSYEMEYNILMNEKEHAEKEAHEMGLKYVEILGHQNLKQKIKHLVDLKKKNAILTEEKQKLEVKLRNQARTIENLKSQVSTPKKSSKKDKENLDHSSGRIESPGPLRDRN</sequence>
<feature type="compositionally biased region" description="Polar residues" evidence="5">
    <location>
        <begin position="779"/>
        <end position="790"/>
    </location>
</feature>
<dbReference type="GO" id="GO:0005819">
    <property type="term" value="C:spindle"/>
    <property type="evidence" value="ECO:0007669"/>
    <property type="project" value="UniProtKB-SubCell"/>
</dbReference>
<dbReference type="PANTHER" id="PTHR18956:SF6">
    <property type="entry name" value="HYALURONAN MEDIATED MOTILITY RECEPTOR"/>
    <property type="match status" value="1"/>
</dbReference>
<keyword evidence="2" id="KW-0963">Cytoplasm</keyword>
<feature type="region of interest" description="Disordered" evidence="5">
    <location>
        <begin position="779"/>
        <end position="817"/>
    </location>
</feature>
<accession>A0A1Y1MJU4</accession>
<dbReference type="GO" id="GO:0005540">
    <property type="term" value="F:hyaluronic acid binding"/>
    <property type="evidence" value="ECO:0007669"/>
    <property type="project" value="InterPro"/>
</dbReference>
<name>A0A1Y1MJU4_PHOPY</name>
<evidence type="ECO:0000256" key="4">
    <source>
        <dbReference type="SAM" id="Coils"/>
    </source>
</evidence>
<comment type="subcellular location">
    <subcellularLocation>
        <location evidence="1">Cytoplasm</location>
        <location evidence="1">Cytoskeleton</location>
        <location evidence="1">Spindle</location>
    </subcellularLocation>
</comment>
<protein>
    <recommendedName>
        <fullName evidence="6">Hyaluronan-mediated motility receptor C-terminal domain-containing protein</fullName>
    </recommendedName>
</protein>
<evidence type="ECO:0000313" key="9">
    <source>
        <dbReference type="Proteomes" id="UP000327044"/>
    </source>
</evidence>
<feature type="coiled-coil region" evidence="4">
    <location>
        <begin position="114"/>
        <end position="155"/>
    </location>
</feature>
<organism evidence="7">
    <name type="scientific">Photinus pyralis</name>
    <name type="common">Common eastern firefly</name>
    <name type="synonym">Lampyris pyralis</name>
    <dbReference type="NCBI Taxonomy" id="7054"/>
    <lineage>
        <taxon>Eukaryota</taxon>
        <taxon>Metazoa</taxon>
        <taxon>Ecdysozoa</taxon>
        <taxon>Arthropoda</taxon>
        <taxon>Hexapoda</taxon>
        <taxon>Insecta</taxon>
        <taxon>Pterygota</taxon>
        <taxon>Neoptera</taxon>
        <taxon>Endopterygota</taxon>
        <taxon>Coleoptera</taxon>
        <taxon>Polyphaga</taxon>
        <taxon>Elateriformia</taxon>
        <taxon>Elateroidea</taxon>
        <taxon>Lampyridae</taxon>
        <taxon>Lampyrinae</taxon>
        <taxon>Photinus</taxon>
    </lineage>
</organism>
<dbReference type="Proteomes" id="UP000327044">
    <property type="component" value="Unassembled WGS sequence"/>
</dbReference>